<evidence type="ECO:0000313" key="2">
    <source>
        <dbReference type="EMBL" id="TGO84538.1"/>
    </source>
</evidence>
<dbReference type="AlphaFoldDB" id="A0A4Z1KG83"/>
<feature type="coiled-coil region" evidence="1">
    <location>
        <begin position="263"/>
        <end position="290"/>
    </location>
</feature>
<organism evidence="2 3">
    <name type="scientific">Botrytis porri</name>
    <dbReference type="NCBI Taxonomy" id="87229"/>
    <lineage>
        <taxon>Eukaryota</taxon>
        <taxon>Fungi</taxon>
        <taxon>Dikarya</taxon>
        <taxon>Ascomycota</taxon>
        <taxon>Pezizomycotina</taxon>
        <taxon>Leotiomycetes</taxon>
        <taxon>Helotiales</taxon>
        <taxon>Sclerotiniaceae</taxon>
        <taxon>Botrytis</taxon>
    </lineage>
</organism>
<protein>
    <submittedName>
        <fullName evidence="2">Uncharacterized protein</fullName>
    </submittedName>
</protein>
<evidence type="ECO:0000313" key="3">
    <source>
        <dbReference type="Proteomes" id="UP000297280"/>
    </source>
</evidence>
<name>A0A4Z1KG83_9HELO</name>
<gene>
    <name evidence="2" type="ORF">BPOR_0493g00050</name>
</gene>
<comment type="caution">
    <text evidence="2">The sequence shown here is derived from an EMBL/GenBank/DDBJ whole genome shotgun (WGS) entry which is preliminary data.</text>
</comment>
<dbReference type="EMBL" id="PQXO01000492">
    <property type="protein sequence ID" value="TGO84538.1"/>
    <property type="molecule type" value="Genomic_DNA"/>
</dbReference>
<accession>A0A4Z1KG83</accession>
<reference evidence="2 3" key="1">
    <citation type="submission" date="2017-12" db="EMBL/GenBank/DDBJ databases">
        <title>Comparative genomics of Botrytis spp.</title>
        <authorList>
            <person name="Valero-Jimenez C.A."/>
            <person name="Tapia P."/>
            <person name="Veloso J."/>
            <person name="Silva-Moreno E."/>
            <person name="Staats M."/>
            <person name="Valdes J.H."/>
            <person name="Van Kan J.A.L."/>
        </authorList>
    </citation>
    <scope>NUCLEOTIDE SEQUENCE [LARGE SCALE GENOMIC DNA]</scope>
    <source>
        <strain evidence="2 3">MUCL3349</strain>
    </source>
</reference>
<sequence>MADPSIKEGTAKRVDVEYECKFNLPADAPSRHPHIIKWNAGGDKHKVPRHLFTVDVIATIPYEFNPSALSHLLDVQAGQFYCWWETNGHIKESKNNKEYQSGAVNSESKKSGNLLFLDYIHIHRVGQIVRVEIVGSASRSSNLEVTYAICDEGNWEIVSSQDQSHYNLDEGYYLYTSSPNLCKAHDNNLARIILRKTYFEDMKYYMRMGYHRDCGLENGAGAPKYSRRKTQNIANADCIIESPQQVQESEIVSRDSSRFADEMSEVQGRLDKLQKSVEELKSSLKKRKRDDREHMMACLACKCAYEYGLHMEEMRSLAVISDG</sequence>
<dbReference type="Proteomes" id="UP000297280">
    <property type="component" value="Unassembled WGS sequence"/>
</dbReference>
<proteinExistence type="predicted"/>
<evidence type="ECO:0000256" key="1">
    <source>
        <dbReference type="SAM" id="Coils"/>
    </source>
</evidence>
<keyword evidence="1" id="KW-0175">Coiled coil</keyword>
<keyword evidence="3" id="KW-1185">Reference proteome</keyword>